<feature type="transmembrane region" description="Helical" evidence="5">
    <location>
        <begin position="6"/>
        <end position="28"/>
    </location>
</feature>
<dbReference type="PANTHER" id="PTHR20661:SF0">
    <property type="entry name" value="PHOSPHATIDYLINOSITOL-GLYCAN BIOSYNTHESIS CLASS W PROTEIN"/>
    <property type="match status" value="1"/>
</dbReference>
<feature type="transmembrane region" description="Helical" evidence="5">
    <location>
        <begin position="35"/>
        <end position="54"/>
    </location>
</feature>
<feature type="transmembrane region" description="Helical" evidence="5">
    <location>
        <begin position="384"/>
        <end position="401"/>
    </location>
</feature>
<dbReference type="PANTHER" id="PTHR20661">
    <property type="entry name" value="PHOSPHATIDYLINOSITOL-GLYCAN BIOSYNTHESIS CLASS W PROTEIN"/>
    <property type="match status" value="1"/>
</dbReference>
<feature type="transmembrane region" description="Helical" evidence="5">
    <location>
        <begin position="162"/>
        <end position="184"/>
    </location>
</feature>
<proteinExistence type="predicted"/>
<reference evidence="6" key="1">
    <citation type="submission" date="2020-10" db="EMBL/GenBank/DDBJ databases">
        <title>Unveiling of a novel bifunctional photoreceptor, Dualchrome1, isolated from a cosmopolitan green alga.</title>
        <authorList>
            <person name="Suzuki S."/>
            <person name="Kawachi M."/>
        </authorList>
    </citation>
    <scope>NUCLEOTIDE SEQUENCE</scope>
    <source>
        <strain evidence="6">NIES 2893</strain>
    </source>
</reference>
<evidence type="ECO:0000256" key="4">
    <source>
        <dbReference type="ARBA" id="ARBA00023136"/>
    </source>
</evidence>
<evidence type="ECO:0000256" key="5">
    <source>
        <dbReference type="SAM" id="Phobius"/>
    </source>
</evidence>
<evidence type="ECO:0000256" key="2">
    <source>
        <dbReference type="ARBA" id="ARBA00022692"/>
    </source>
</evidence>
<keyword evidence="4 5" id="KW-0472">Membrane</keyword>
<dbReference type="Proteomes" id="UP000660262">
    <property type="component" value="Unassembled WGS sequence"/>
</dbReference>
<comment type="subcellular location">
    <subcellularLocation>
        <location evidence="1">Membrane</location>
        <topology evidence="1">Multi-pass membrane protein</topology>
    </subcellularLocation>
</comment>
<comment type="caution">
    <text evidence="6">The sequence shown here is derived from an EMBL/GenBank/DDBJ whole genome shotgun (WGS) entry which is preliminary data.</text>
</comment>
<protein>
    <submittedName>
        <fullName evidence="6">Glucosaminyl phosphatidylinositol nositol acylation protein</fullName>
    </submittedName>
</protein>
<feature type="transmembrane region" description="Helical" evidence="5">
    <location>
        <begin position="422"/>
        <end position="442"/>
    </location>
</feature>
<dbReference type="AlphaFoldDB" id="A0A830HTK0"/>
<dbReference type="GO" id="GO:0016020">
    <property type="term" value="C:membrane"/>
    <property type="evidence" value="ECO:0007669"/>
    <property type="project" value="UniProtKB-SubCell"/>
</dbReference>
<dbReference type="GO" id="GO:0005783">
    <property type="term" value="C:endoplasmic reticulum"/>
    <property type="evidence" value="ECO:0007669"/>
    <property type="project" value="TreeGrafter"/>
</dbReference>
<gene>
    <name evidence="6" type="ORF">PPROV_000779700</name>
</gene>
<dbReference type="InterPro" id="IPR009447">
    <property type="entry name" value="PIGW/GWT1"/>
</dbReference>
<evidence type="ECO:0000313" key="6">
    <source>
        <dbReference type="EMBL" id="GHP09060.1"/>
    </source>
</evidence>
<dbReference type="GO" id="GO:0032216">
    <property type="term" value="F:glucosaminyl-phosphatidylinositol O-acyltransferase activity"/>
    <property type="evidence" value="ECO:0007669"/>
    <property type="project" value="TreeGrafter"/>
</dbReference>
<keyword evidence="7" id="KW-1185">Reference proteome</keyword>
<feature type="transmembrane region" description="Helical" evidence="5">
    <location>
        <begin position="321"/>
        <end position="340"/>
    </location>
</feature>
<evidence type="ECO:0000256" key="3">
    <source>
        <dbReference type="ARBA" id="ARBA00022989"/>
    </source>
</evidence>
<dbReference type="OrthoDB" id="15270at2759"/>
<feature type="transmembrane region" description="Helical" evidence="5">
    <location>
        <begin position="352"/>
        <end position="372"/>
    </location>
</feature>
<sequence>MSSAPVHVGASLTECAAVAHAFACALLLASPSRPLRLVALAAVSALLCFGTAWARLGLGDGHAQAGGEDKSLSYPSSWRAAWRTSGVVTATQLMWTVAAPVLTHKYLEASARKRGVKTTANDDDQLLRRAITMQRAAMVVLTCACIHAVDYEAVFPPSFHKATAYGAGLMDVGSGSFVFAAGLVSARRTSSLHKAVVCIALGAGRCALVRLSNYAVPPEEYGRDWNFFFTLAGVHVIKDLLAFVPPAVAATTTMALHEVVFLRLANGYEYVHRDPSVERTLGGTTTWWAWLGIAPSPPASPSNAFHGVIVPELVHANKEGLGSLLGYASLYFAAVALGRACRSWEIQGRHVVHRLLMLTVMCYSAVVALGGAQAVSRRSCNLQYVLWMIAYNAGVLAMFRASAPHLAPRKRGDIYDIVNRHMLSTFLVANLLTGAAKLSGIASDARDLPFALFGTTVYMGLVLGTILLLPGPSL</sequence>
<dbReference type="Pfam" id="PF06423">
    <property type="entry name" value="GWT1"/>
    <property type="match status" value="2"/>
</dbReference>
<name>A0A830HTK0_9CHLO</name>
<keyword evidence="3 5" id="KW-1133">Transmembrane helix</keyword>
<dbReference type="EMBL" id="BNJQ01000023">
    <property type="protein sequence ID" value="GHP09060.1"/>
    <property type="molecule type" value="Genomic_DNA"/>
</dbReference>
<feature type="transmembrane region" description="Helical" evidence="5">
    <location>
        <begin position="80"/>
        <end position="103"/>
    </location>
</feature>
<feature type="transmembrane region" description="Helical" evidence="5">
    <location>
        <begin position="136"/>
        <end position="156"/>
    </location>
</feature>
<evidence type="ECO:0000256" key="1">
    <source>
        <dbReference type="ARBA" id="ARBA00004141"/>
    </source>
</evidence>
<keyword evidence="2 5" id="KW-0812">Transmembrane</keyword>
<evidence type="ECO:0000313" key="7">
    <source>
        <dbReference type="Proteomes" id="UP000660262"/>
    </source>
</evidence>
<dbReference type="GO" id="GO:0072659">
    <property type="term" value="P:protein localization to plasma membrane"/>
    <property type="evidence" value="ECO:0007669"/>
    <property type="project" value="TreeGrafter"/>
</dbReference>
<feature type="transmembrane region" description="Helical" evidence="5">
    <location>
        <begin position="448"/>
        <end position="469"/>
    </location>
</feature>
<organism evidence="6 7">
    <name type="scientific">Pycnococcus provasolii</name>
    <dbReference type="NCBI Taxonomy" id="41880"/>
    <lineage>
        <taxon>Eukaryota</taxon>
        <taxon>Viridiplantae</taxon>
        <taxon>Chlorophyta</taxon>
        <taxon>Pseudoscourfieldiophyceae</taxon>
        <taxon>Pseudoscourfieldiales</taxon>
        <taxon>Pycnococcaceae</taxon>
        <taxon>Pycnococcus</taxon>
    </lineage>
</organism>
<accession>A0A830HTK0</accession>
<dbReference type="GO" id="GO:0006506">
    <property type="term" value="P:GPI anchor biosynthetic process"/>
    <property type="evidence" value="ECO:0007669"/>
    <property type="project" value="InterPro"/>
</dbReference>